<sequence length="67" mass="7719">MRSVPRQSGNRTRKLRFVFPPERPPRPLDKADPTADRTPSQRSVPRIAYFTFPLRSAPREMETAPPS</sequence>
<name>A0AAV2ECH9_9ROSI</name>
<evidence type="ECO:0000313" key="3">
    <source>
        <dbReference type="Proteomes" id="UP001497516"/>
    </source>
</evidence>
<feature type="region of interest" description="Disordered" evidence="1">
    <location>
        <begin position="1"/>
        <end position="46"/>
    </location>
</feature>
<gene>
    <name evidence="2" type="ORF">LTRI10_LOCUS24952</name>
</gene>
<dbReference type="AlphaFoldDB" id="A0AAV2ECH9"/>
<keyword evidence="3" id="KW-1185">Reference proteome</keyword>
<evidence type="ECO:0000256" key="1">
    <source>
        <dbReference type="SAM" id="MobiDB-lite"/>
    </source>
</evidence>
<proteinExistence type="predicted"/>
<feature type="compositionally biased region" description="Basic and acidic residues" evidence="1">
    <location>
        <begin position="23"/>
        <end position="35"/>
    </location>
</feature>
<reference evidence="2 3" key="1">
    <citation type="submission" date="2024-04" db="EMBL/GenBank/DDBJ databases">
        <authorList>
            <person name="Fracassetti M."/>
        </authorList>
    </citation>
    <scope>NUCLEOTIDE SEQUENCE [LARGE SCALE GENOMIC DNA]</scope>
</reference>
<evidence type="ECO:0000313" key="2">
    <source>
        <dbReference type="EMBL" id="CAL1383691.1"/>
    </source>
</evidence>
<feature type="compositionally biased region" description="Polar residues" evidence="1">
    <location>
        <begin position="1"/>
        <end position="10"/>
    </location>
</feature>
<organism evidence="2 3">
    <name type="scientific">Linum trigynum</name>
    <dbReference type="NCBI Taxonomy" id="586398"/>
    <lineage>
        <taxon>Eukaryota</taxon>
        <taxon>Viridiplantae</taxon>
        <taxon>Streptophyta</taxon>
        <taxon>Embryophyta</taxon>
        <taxon>Tracheophyta</taxon>
        <taxon>Spermatophyta</taxon>
        <taxon>Magnoliopsida</taxon>
        <taxon>eudicotyledons</taxon>
        <taxon>Gunneridae</taxon>
        <taxon>Pentapetalae</taxon>
        <taxon>rosids</taxon>
        <taxon>fabids</taxon>
        <taxon>Malpighiales</taxon>
        <taxon>Linaceae</taxon>
        <taxon>Linum</taxon>
    </lineage>
</organism>
<dbReference type="EMBL" id="OZ034817">
    <property type="protein sequence ID" value="CAL1383691.1"/>
    <property type="molecule type" value="Genomic_DNA"/>
</dbReference>
<dbReference type="Proteomes" id="UP001497516">
    <property type="component" value="Chromosome 4"/>
</dbReference>
<protein>
    <submittedName>
        <fullName evidence="2">Uncharacterized protein</fullName>
    </submittedName>
</protein>
<accession>A0AAV2ECH9</accession>